<gene>
    <name evidence="1" type="ORF">HAX54_004048</name>
</gene>
<organism evidence="1 2">
    <name type="scientific">Datura stramonium</name>
    <name type="common">Jimsonweed</name>
    <name type="synonym">Common thornapple</name>
    <dbReference type="NCBI Taxonomy" id="4076"/>
    <lineage>
        <taxon>Eukaryota</taxon>
        <taxon>Viridiplantae</taxon>
        <taxon>Streptophyta</taxon>
        <taxon>Embryophyta</taxon>
        <taxon>Tracheophyta</taxon>
        <taxon>Spermatophyta</taxon>
        <taxon>Magnoliopsida</taxon>
        <taxon>eudicotyledons</taxon>
        <taxon>Gunneridae</taxon>
        <taxon>Pentapetalae</taxon>
        <taxon>asterids</taxon>
        <taxon>lamiids</taxon>
        <taxon>Solanales</taxon>
        <taxon>Solanaceae</taxon>
        <taxon>Solanoideae</taxon>
        <taxon>Datureae</taxon>
        <taxon>Datura</taxon>
    </lineage>
</organism>
<comment type="caution">
    <text evidence="1">The sequence shown here is derived from an EMBL/GenBank/DDBJ whole genome shotgun (WGS) entry which is preliminary data.</text>
</comment>
<accession>A0ABS8T6E4</accession>
<dbReference type="Proteomes" id="UP000823775">
    <property type="component" value="Unassembled WGS sequence"/>
</dbReference>
<proteinExistence type="predicted"/>
<evidence type="ECO:0000313" key="1">
    <source>
        <dbReference type="EMBL" id="MCD7466946.1"/>
    </source>
</evidence>
<keyword evidence="2" id="KW-1185">Reference proteome</keyword>
<protein>
    <submittedName>
        <fullName evidence="1">Uncharacterized protein</fullName>
    </submittedName>
</protein>
<name>A0ABS8T6E4_DATST</name>
<reference evidence="1 2" key="1">
    <citation type="journal article" date="2021" name="BMC Genomics">
        <title>Datura genome reveals duplications of psychoactive alkaloid biosynthetic genes and high mutation rate following tissue culture.</title>
        <authorList>
            <person name="Rajewski A."/>
            <person name="Carter-House D."/>
            <person name="Stajich J."/>
            <person name="Litt A."/>
        </authorList>
    </citation>
    <scope>NUCLEOTIDE SEQUENCE [LARGE SCALE GENOMIC DNA]</scope>
    <source>
        <strain evidence="1">AR-01</strain>
    </source>
</reference>
<dbReference type="EMBL" id="JACEIK010001182">
    <property type="protein sequence ID" value="MCD7466946.1"/>
    <property type="molecule type" value="Genomic_DNA"/>
</dbReference>
<evidence type="ECO:0000313" key="2">
    <source>
        <dbReference type="Proteomes" id="UP000823775"/>
    </source>
</evidence>
<sequence>MKRNDGKADEPVIKTNDAVLKELVSENRSDRESGFLTSARRQHSFSIKTSLSGPKRKTYSRVQYFLTVGLTTEGEGKNDSSSKLKEVPVCFQSVDEYVDIFRPLILEEFKAQYQSSFQEITSLEEMSWRLSVMSVERIDDFHFIRCVHEDVDSSGSKSCSDNECLFCLQDNP</sequence>